<dbReference type="GeneID" id="36396400"/>
<name>A0A0P1AUL4_PLAHL</name>
<evidence type="ECO:0008006" key="3">
    <source>
        <dbReference type="Google" id="ProtNLM"/>
    </source>
</evidence>
<evidence type="ECO:0000313" key="1">
    <source>
        <dbReference type="EMBL" id="CEG45022.1"/>
    </source>
</evidence>
<accession>A0A0P1AUL4</accession>
<dbReference type="InterPro" id="IPR012432">
    <property type="entry name" value="DUF1627"/>
</dbReference>
<reference evidence="2" key="1">
    <citation type="submission" date="2014-09" db="EMBL/GenBank/DDBJ databases">
        <authorList>
            <person name="Sharma Rahul"/>
            <person name="Thines Marco"/>
        </authorList>
    </citation>
    <scope>NUCLEOTIDE SEQUENCE [LARGE SCALE GENOMIC DNA]</scope>
</reference>
<dbReference type="RefSeq" id="XP_024581391.1">
    <property type="nucleotide sequence ID" value="XM_024715721.1"/>
</dbReference>
<dbReference type="EMBL" id="CCYD01001398">
    <property type="protein sequence ID" value="CEG45022.1"/>
    <property type="molecule type" value="Genomic_DNA"/>
</dbReference>
<sequence length="220" mass="24248">METILDALKAMGKATYREVAARLDIEPVEALNMLREQKEQGLCDFFDGAWSVGTAKEQAKQRAVAPVNNAPRLKGEEPAPVAADMIRRLLRDNSAMTTAALASAVQRNASGMVSVMLAFERQGVVVKNGQGKGVTWSLPETEPVATDTARYAKPEKTTEEIIEAIPAFTARPNDLIVPSSRFISAEIRRTKAKLTNLQRLQDAVRQLRRHKHLIGEQSNE</sequence>
<protein>
    <recommendedName>
        <fullName evidence="3">DUF1627 domain-containing protein</fullName>
    </recommendedName>
</protein>
<dbReference type="AlphaFoldDB" id="A0A0P1AUL4"/>
<proteinExistence type="predicted"/>
<evidence type="ECO:0000313" key="2">
    <source>
        <dbReference type="Proteomes" id="UP000054928"/>
    </source>
</evidence>
<dbReference type="Pfam" id="PF07789">
    <property type="entry name" value="DUF1627"/>
    <property type="match status" value="1"/>
</dbReference>
<dbReference type="Proteomes" id="UP000054928">
    <property type="component" value="Unassembled WGS sequence"/>
</dbReference>
<keyword evidence="2" id="KW-1185">Reference proteome</keyword>
<organism evidence="1 2">
    <name type="scientific">Plasmopara halstedii</name>
    <name type="common">Downy mildew of sunflower</name>
    <dbReference type="NCBI Taxonomy" id="4781"/>
    <lineage>
        <taxon>Eukaryota</taxon>
        <taxon>Sar</taxon>
        <taxon>Stramenopiles</taxon>
        <taxon>Oomycota</taxon>
        <taxon>Peronosporomycetes</taxon>
        <taxon>Peronosporales</taxon>
        <taxon>Peronosporaceae</taxon>
        <taxon>Plasmopara</taxon>
    </lineage>
</organism>